<dbReference type="EMBL" id="HQ728266">
    <property type="protein sequence ID" value="AEJ81565.1"/>
    <property type="molecule type" value="Genomic_DNA"/>
</dbReference>
<evidence type="ECO:0000259" key="8">
    <source>
        <dbReference type="Pfam" id="PF03895"/>
    </source>
</evidence>
<keyword evidence="3" id="KW-0812">Transmembrane</keyword>
<keyword evidence="5" id="KW-0472">Membrane</keyword>
<reference evidence="9 10" key="1">
    <citation type="journal article" date="2011" name="Appl. Environ. Microbiol.">
        <title>Novel Virulent and Broad-Host-Range Erwinia amylovora Bacteriophages Reveal a High Degree of Mosaicism and a Relationship to Enterobacteriaceae Phages.</title>
        <authorList>
            <person name="Born Y."/>
            <person name="Fieseler L."/>
            <person name="Marazzi J."/>
            <person name="Lurz R."/>
            <person name="Duffy B."/>
            <person name="Loessner M.J."/>
        </authorList>
    </citation>
    <scope>NUCLEOTIDE SEQUENCE [LARGE SCALE GENOMIC DNA]</scope>
</reference>
<dbReference type="Gene3D" id="3.30.1300.30">
    <property type="entry name" value="GSPII I/J protein-like"/>
    <property type="match status" value="1"/>
</dbReference>
<evidence type="ECO:0000256" key="7">
    <source>
        <dbReference type="SAM" id="MobiDB-lite"/>
    </source>
</evidence>
<accession>G0YQD8</accession>
<keyword evidence="4" id="KW-0732">Signal</keyword>
<dbReference type="InterPro" id="IPR005594">
    <property type="entry name" value="YadA_C"/>
</dbReference>
<organism evidence="9 10">
    <name type="scientific">Erwinia phage vB_EamP-S6</name>
    <dbReference type="NCBI Taxonomy" id="1051675"/>
    <lineage>
        <taxon>Viruses</taxon>
        <taxon>Duplodnaviria</taxon>
        <taxon>Heunggongvirae</taxon>
        <taxon>Uroviricota</taxon>
        <taxon>Caudoviricetes</taxon>
        <taxon>Schitoviridae</taxon>
        <taxon>Waedenswilvirus</taxon>
        <taxon>Waedenswilvirus S6</taxon>
    </lineage>
</organism>
<name>G0YQD8_9CAUD</name>
<keyword evidence="10" id="KW-1185">Reference proteome</keyword>
<evidence type="ECO:0000256" key="4">
    <source>
        <dbReference type="ARBA" id="ARBA00022729"/>
    </source>
</evidence>
<protein>
    <submittedName>
        <fullName evidence="9">Adhesin</fullName>
    </submittedName>
</protein>
<dbReference type="InterPro" id="IPR045584">
    <property type="entry name" value="Pilin-like"/>
</dbReference>
<dbReference type="SUPFAM" id="SSF54523">
    <property type="entry name" value="Pili subunits"/>
    <property type="match status" value="1"/>
</dbReference>
<keyword evidence="6" id="KW-0998">Cell outer membrane</keyword>
<evidence type="ECO:0000256" key="1">
    <source>
        <dbReference type="ARBA" id="ARBA00004442"/>
    </source>
</evidence>
<dbReference type="GeneID" id="14013734"/>
<dbReference type="Pfam" id="PF03895">
    <property type="entry name" value="YadA_anchor"/>
    <property type="match status" value="1"/>
</dbReference>
<feature type="region of interest" description="Disordered" evidence="7">
    <location>
        <begin position="88"/>
        <end position="111"/>
    </location>
</feature>
<evidence type="ECO:0000313" key="10">
    <source>
        <dbReference type="Proteomes" id="UP000008893"/>
    </source>
</evidence>
<feature type="domain" description="Trimeric autotransporter adhesin YadA-like C-terminal membrane anchor" evidence="8">
    <location>
        <begin position="320"/>
        <end position="379"/>
    </location>
</feature>
<dbReference type="RefSeq" id="YP_007005782.1">
    <property type="nucleotide sequence ID" value="NC_019514.1"/>
</dbReference>
<keyword evidence="2" id="KW-1134">Transmembrane beta strand</keyword>
<dbReference type="KEGG" id="vg:14013734"/>
<evidence type="ECO:0000256" key="6">
    <source>
        <dbReference type="ARBA" id="ARBA00023237"/>
    </source>
</evidence>
<evidence type="ECO:0000313" key="9">
    <source>
        <dbReference type="EMBL" id="AEJ81565.1"/>
    </source>
</evidence>
<comment type="subcellular location">
    <subcellularLocation>
        <location evidence="1">Cell outer membrane</location>
    </subcellularLocation>
</comment>
<proteinExistence type="predicted"/>
<evidence type="ECO:0000256" key="2">
    <source>
        <dbReference type="ARBA" id="ARBA00022452"/>
    </source>
</evidence>
<evidence type="ECO:0000256" key="3">
    <source>
        <dbReference type="ARBA" id="ARBA00022692"/>
    </source>
</evidence>
<dbReference type="Proteomes" id="UP000008893">
    <property type="component" value="Segment"/>
</dbReference>
<sequence>MRKITAVLGFALLSLSINANAALYLKSSGDQWGPAIQDLQNSFNEGVSSNKFDRFYNTLASRFNLDGSSAADILAAFKAGTDVSSQPAFNGSLPTTGGGTITPSVPGVSQDDFIKDRDSQNQHITAVQDAAQVANEKADAGAVRMDGIEKQAGVLDGRVGATEVRADKLEESQREQDKQIAVTDKRSQNNAERLDGVEQVNDRQDKQIASKVDSSVFQADQQRQDKALAAETDSRIAGDSYVNSRVDAANANIEANRQASVATNKRVAANTAALANHEQRIQKLESETNSRFSNMDKRIDDNKQKADAAIAGVAAMANIPQVTESARFSVGAGLGTRGSQQAVAVGFSSRLSHSVVGKLSVAADTEQQWTAGVGMAVQW</sequence>
<evidence type="ECO:0000256" key="5">
    <source>
        <dbReference type="ARBA" id="ARBA00023136"/>
    </source>
</evidence>
<dbReference type="OrthoDB" id="314at371730"/>